<feature type="compositionally biased region" description="Polar residues" evidence="30">
    <location>
        <begin position="212"/>
        <end position="224"/>
    </location>
</feature>
<comment type="catalytic activity">
    <reaction evidence="23">
        <text>a beta-D-glucosyl-(1&lt;-&gt;1')-N-acylsphing-4-enine(out) + ATP + H2O = a beta-D-glucosyl-(1&lt;-&gt;1')-N-acylsphing-4-enine(in) + ADP + phosphate + H(+)</text>
        <dbReference type="Rhea" id="RHEA:66036"/>
        <dbReference type="ChEBI" id="CHEBI:15377"/>
        <dbReference type="ChEBI" id="CHEBI:15378"/>
        <dbReference type="ChEBI" id="CHEBI:22801"/>
        <dbReference type="ChEBI" id="CHEBI:30616"/>
        <dbReference type="ChEBI" id="CHEBI:43474"/>
        <dbReference type="ChEBI" id="CHEBI:456216"/>
    </reaction>
    <physiologicalReaction direction="left-to-right" evidence="23">
        <dbReference type="Rhea" id="RHEA:66037"/>
    </physiologicalReaction>
</comment>
<feature type="compositionally biased region" description="Polar residues" evidence="30">
    <location>
        <begin position="3512"/>
        <end position="3521"/>
    </location>
</feature>
<evidence type="ECO:0000256" key="10">
    <source>
        <dbReference type="ARBA" id="ARBA00022723"/>
    </source>
</evidence>
<evidence type="ECO:0000256" key="4">
    <source>
        <dbReference type="ARBA" id="ARBA00007913"/>
    </source>
</evidence>
<feature type="domain" description="CCHC-type" evidence="32">
    <location>
        <begin position="3330"/>
        <end position="3346"/>
    </location>
</feature>
<evidence type="ECO:0000256" key="29">
    <source>
        <dbReference type="SAM" id="Coils"/>
    </source>
</evidence>
<sequence length="3561" mass="398619">MNRFHHRRSGSGEKRSAESGQPHLDGIEEENEDADHSQDGVDSRRRVFFNVPLPDDAKDEEGHPIANFGRNKIRTSKYTPLSFVPKNLWLQFHNIANIFPIFGGVNAGLSSVPLIAIVTITAIKDAIEDWRRTVLDNELNNSPVHRLVDWNNVNNAADNISLWRRFKKATTRLVISSYKSIHARFSKQERTNKSYAERALDRPRQSHDTLHTRNSMMSSRTSFHSARDMNEDIQMTPVPSPQPPNRSFPHAENLKPGDRPDTAYSFEDGTATNGDVAAPLKETHKNDVPSAKFHGSLIDPSKTVPGKATFKKDYWKNVQVGDFVRIYNDDQIPADVVILSTSDPDGACYVETKNLDGETNLKVRQALHSGRAIKHAKQCEQTEFLIESEPPHANLYQYSGAVRWTQKGPQGKEMAEPISINNLLLRGCSLRNTGWILGVVVFTGPETKIMLNAGITPSKRARIARELNWNVIYNFIILFFMCLISGIIQGVTWSQGNNSLDYFEFGSVGGKPSLDGFITFWASVILFQNLVPISLYISLEIIRTAQAFFIYSDTFMYYAKIDYPCTPKTWNISDDLGQIEYIFSDKTGTLTQNVMEFKKCSVNGVPYGEAYTEAQAGMQRRQGIDTEAEGAKAHKQIAEDRIRMLGSLRKQHPNPYLHDDEITFVAPDFVSDLDGSAGNEQSEANKQFMLALALCHTVITERSPGDPPKIEYKAQSPDEAALVATARDCGFTVMGRSNDGIIVNVQGEEREYTVLNTLEFNSTRKRMSAIIRMPDGRIVLFCKGADSVIYSRLQKGGQKELRKTTAEHLEMFAREGLRTLCIAQKEIDEDTYQKWNVDHDLAAAAIVDREDKLETVSDLIERDLTLLGGTAIEDRLQDGVPDTIALLGEAGIKLWVLTGDKVETAINIGFSCNLLTNDMDLIVFSVDDDTVAAAGAELDKHLRTFNITGSEEELQAARKIHEPPDPTHAIVIDGDALKLVLEEELRRKFLLLCKKCKSVLCCRVSPAQKAAVVQMVKDGLDVMTLSIGDGANDVAMIQEADIGVGIAGEEGRQAAMSSDYAIGQFRFLQRLVLVHGRWSYRRLAETIANFFYKNMVWTFALFWYQIYNDFDCSYLMDYTYILLFNLAFTSLPVIFMGILDQDVSDKVSLAVPQLYRRGIERKEWSQVKFWLYMLDGVYQSVICFFMPYLLFRAANFVTHDGLDINDNKRIGVFVANATIVVINVYILLNTYKWDWLMVLLVAISILLIWFWTGVYTAFTASVQFYKAAPEVYGQLSFWTLTLLTTIICLLPRFTIKAFQKIFVPLDVDIIREQVRQGKFDYLEKYGGHVPPAKISSASSSDLSNPLKGNPERRESIEEDQRPIYPPSVAATGTTQNAHSQNGSDSTGYTRHKTSLEQPTRPSFDRPRPSFDRLRSSMDQVRPSFEASNDFTSAALLTRMDVEDGDPHFEAASIEPASHLLANAELRRNHAAECLLLYSFDDAAEYQDQLSQAINFQLGRCDSCIEGYYKAKQKLLAKLRDDYDEENVLLMEKALNDKDLERINRGLDHATSMLERLEPIKRNRAALAAVDQMALYEALCNDTILKDQDILRQSVQRPFKLIQTNKTFRVPRYVPATTAFLFDIDDYRRNWAVNMWSKQRANPSKDDFNFAIRDPLLRHLQFISENVLDEAVLQRTWHGIGLIVKKLDNDLVTHSLRAMEIDVFKLALEHLQYDVGSFRILVDTIQKLLKLAPKDFWDSLGAISPTTFIEQIFNNKQYDRYMEQAALEVVGEPSALQDMLSWIGPFLSSLDTAHQVGVCRSLAFQLLDRLQAERFPRHVRAKCYWTGLSTLAETLDNVNKDGATLGSTARIVASDILEVISDHIDSIAKAISPSQGNAAEVQCSKFSHRILETTLAVECKSAKTDYEALKSSSTDIKDLPAGYAAHSSKVWDTIIRNMSPGNLELAKASLVGITNLTGLEKFKVNAAETRSSEKSEYNMKLGRLTHLVCQIMERISEFSPRDLDILYKSNGPATALISSLFAADANLYLAGVNLIKTISSESARREAIGHLLRTCLETTLSALSWGIRRIARTRSYSSCPRLLRTATDVFDALCDSQDGLLRTKSLASDGEAQALQHIWECQWQGLKMIYEMTEVWARNKIDDSETLKEFCRDTMEFSDHLFDQYSIFASVLKSRKQIKVEDAGSAAIESTERELLKPPATTMLALVKWLRLRDLFLVEIAVKLTIKLLGRLTEFGMLIDEDTADFLEQAATGGPQGRTNMTPQEKAELSQALEKNTGRSISISTDSDSHTPVDVKHEAIQKGGNIKEMPQLKPSRLDMETWRAKAQDSANRSTEPSSKDKLEVLQTRRAPPISDRKLFASTRAVKGASSGGPSAQSDADRALFREKREREKEAKKKRDADNLAMVKRKAGAGSQALGEGSGLGDLGVIGKDHTPKGPSMMVSSDPESDTEEDLDEGLFGPKAKSMRTSEAVQEYQAGKAMQKPRGPVKKMKQVRSAKDMRARLAPDLSPLHKVILGWDIFHNGDFPPGSNRNDYSLVTSTFRTPQEYQATFEPLLVLEAWQSFLKSREEGNFKTFEIKVSSRMTVDAFVEMSTSMPMNEAKEQAIGEADIVLLSKGNSPAKDFRQPHCLARIWKISRKKGTMEVTYRVNVGNNLVSSMIPNSILYCAKVASVTPLEREYGALLGLKYFDLCDEVTRARPSPILEYTEKQLDPLMRVYNINMAQAKAVRSAIDNDAFTLVQGPPGSGKTKTIVAIVGALLTRGSTEKGQAILRPQALDAQGPRNHASAAKKLLVCAPSNAAVDELVMRFKQGTKASSGNPQTLSVIRLGRSDAINVNVVDVTLEELVNAKLNIPGARRNGATEDLGKLINAHQTACADYNVLRDTIDALKAVGKPIGPEQYRDLEVLKRKKQQLSNQIDQARDSVNTVARDAEIHRRRVQQEILDNADIICATLSGSGHEMFQGLNIEFETVIIDEAAQSIELSALIPLKYGCSKCILVGDPKQLPPTVLSREAARFQYEQSLFVRMQVNHPRDVHLLDVQYRMHPEISVFPSRAFYDARLVDGPHMANQRARPWHKNDVLGPYRFFDVKGFHQSAPKGHSLINHAEIDIAMKLYHRLTSDCKGYDFRGKIGIITPYKSQLRELRDRFVGKYGDTILTTVEFNTTDAFQGRESEVIIFSCVRASINQGIGFLSDIRRMNVGITRAQSSLWVLGNSQSLMQGEFWSRLIDDAKARHRYSSGDLSALLQRPVKIDDIRPSISSNGPVSSASNGTKKSDIDMPDAPNVNPKEGLVLPGGRNGLNDMLKCSACGSFDHRTLDCDNAEALEEAQGRCQRCKTVGHRKRDCTATRCITCGLFGHPTERCRSDTALSMKERMLVSRLEIRHRTERASQPEIQRKKQLGDHDRTIPTVRSTAATYPMEMEQKKRKRETSPINSPTHVPSANKPHRSAENPKQPWRENDFNEKRSTNVPGAVRGADAWPKNPRGHAIGVIPPPPGAPHLHQQPRHSGPPQAPNGNASTIIQTGKIGLTPARAPPPQQNPVKPPKRKKPKEVDPFIKPKKRM</sequence>
<dbReference type="Proteomes" id="UP001161017">
    <property type="component" value="Unassembled WGS sequence"/>
</dbReference>
<feature type="compositionally biased region" description="Basic and acidic residues" evidence="30">
    <location>
        <begin position="2286"/>
        <end position="2299"/>
    </location>
</feature>
<accession>A0AA43TV40</accession>
<dbReference type="GO" id="GO:0140346">
    <property type="term" value="F:phosphatidylserine flippase activity"/>
    <property type="evidence" value="ECO:0007669"/>
    <property type="project" value="UniProtKB-ARBA"/>
</dbReference>
<comment type="catalytic activity">
    <reaction evidence="22">
        <text>a 1,2-diacyl-sn-glycero-3-phosphoethanolamine(out) + ATP + H2O = a 1,2-diacyl-sn-glycero-3-phosphoethanolamine(in) + ADP + phosphate + H(+)</text>
        <dbReference type="Rhea" id="RHEA:66132"/>
        <dbReference type="ChEBI" id="CHEBI:15377"/>
        <dbReference type="ChEBI" id="CHEBI:15378"/>
        <dbReference type="ChEBI" id="CHEBI:30616"/>
        <dbReference type="ChEBI" id="CHEBI:43474"/>
        <dbReference type="ChEBI" id="CHEBI:64612"/>
        <dbReference type="ChEBI" id="CHEBI:456216"/>
    </reaction>
    <physiologicalReaction direction="left-to-right" evidence="22">
        <dbReference type="Rhea" id="RHEA:66133"/>
    </physiologicalReaction>
</comment>
<feature type="binding site" evidence="27">
    <location>
        <position position="719"/>
    </location>
    <ligand>
        <name>ATP</name>
        <dbReference type="ChEBI" id="CHEBI:30616"/>
    </ligand>
</feature>
<dbReference type="GO" id="GO:0004386">
    <property type="term" value="F:helicase activity"/>
    <property type="evidence" value="ECO:0007669"/>
    <property type="project" value="UniProtKB-KW"/>
</dbReference>
<dbReference type="Gene3D" id="4.10.60.10">
    <property type="entry name" value="Zinc finger, CCHC-type"/>
    <property type="match status" value="1"/>
</dbReference>
<dbReference type="InterPro" id="IPR024481">
    <property type="entry name" value="Helicase_Sen1_N"/>
</dbReference>
<evidence type="ECO:0000256" key="19">
    <source>
        <dbReference type="ARBA" id="ARBA00023136"/>
    </source>
</evidence>
<keyword evidence="29" id="KW-0175">Coiled coil</keyword>
<evidence type="ECO:0000256" key="31">
    <source>
        <dbReference type="SAM" id="Phobius"/>
    </source>
</evidence>
<evidence type="ECO:0000256" key="26">
    <source>
        <dbReference type="PIRSR" id="PIRSR606539-1"/>
    </source>
</evidence>
<dbReference type="SUPFAM" id="SSF52540">
    <property type="entry name" value="P-loop containing nucleoside triphosphate hydrolases"/>
    <property type="match status" value="1"/>
</dbReference>
<feature type="compositionally biased region" description="Polar residues" evidence="30">
    <location>
        <begin position="3257"/>
        <end position="3271"/>
    </location>
</feature>
<keyword evidence="17 31" id="KW-1133">Transmembrane helix</keyword>
<dbReference type="FunFam" id="3.40.50.300:FF:000326">
    <property type="entry name" value="P-loop containing nucleoside triphosphate hydrolase"/>
    <property type="match status" value="1"/>
</dbReference>
<dbReference type="SUPFAM" id="SSF81660">
    <property type="entry name" value="Metal cation-transporting ATPase, ATP-binding domain N"/>
    <property type="match status" value="1"/>
</dbReference>
<dbReference type="Gene3D" id="3.40.50.1000">
    <property type="entry name" value="HAD superfamily/HAD-like"/>
    <property type="match status" value="1"/>
</dbReference>
<dbReference type="CDD" id="cd02073">
    <property type="entry name" value="P-type_ATPase_APLT_Dnf-like"/>
    <property type="match status" value="1"/>
</dbReference>
<feature type="compositionally biased region" description="Basic and acidic residues" evidence="30">
    <location>
        <begin position="3446"/>
        <end position="3465"/>
    </location>
</feature>
<dbReference type="PROSITE" id="PS00154">
    <property type="entry name" value="ATPASE_E1_E2"/>
    <property type="match status" value="1"/>
</dbReference>
<dbReference type="SUPFAM" id="SSF57756">
    <property type="entry name" value="Retrovirus zinc finger-like domains"/>
    <property type="match status" value="1"/>
</dbReference>
<keyword evidence="11 27" id="KW-0547">Nucleotide-binding</keyword>
<feature type="compositionally biased region" description="Basic and acidic residues" evidence="30">
    <location>
        <begin position="1349"/>
        <end position="1361"/>
    </location>
</feature>
<dbReference type="InterPro" id="IPR006539">
    <property type="entry name" value="P-type_ATPase_IV"/>
</dbReference>
<dbReference type="PANTHER" id="PTHR24092">
    <property type="entry name" value="PROBABLE PHOSPHOLIPID-TRANSPORTING ATPASE"/>
    <property type="match status" value="1"/>
</dbReference>
<feature type="binding site" evidence="27">
    <location>
        <position position="1009"/>
    </location>
    <ligand>
        <name>ATP</name>
        <dbReference type="ChEBI" id="CHEBI:30616"/>
    </ligand>
</feature>
<evidence type="ECO:0000256" key="11">
    <source>
        <dbReference type="ARBA" id="ARBA00022741"/>
    </source>
</evidence>
<dbReference type="InterPro" id="IPR001757">
    <property type="entry name" value="P_typ_ATPase"/>
</dbReference>
<dbReference type="InterPro" id="IPR027417">
    <property type="entry name" value="P-loop_NTPase"/>
</dbReference>
<feature type="transmembrane region" description="Helical" evidence="31">
    <location>
        <begin position="1235"/>
        <end position="1255"/>
    </location>
</feature>
<dbReference type="EMBL" id="JAPUFD010000001">
    <property type="protein sequence ID" value="MDI1485327.1"/>
    <property type="molecule type" value="Genomic_DNA"/>
</dbReference>
<dbReference type="GO" id="GO:0099040">
    <property type="term" value="P:ceramide translocation"/>
    <property type="evidence" value="ECO:0007669"/>
    <property type="project" value="UniProtKB-ARBA"/>
</dbReference>
<feature type="region of interest" description="Disordered" evidence="30">
    <location>
        <begin position="1"/>
        <end position="42"/>
    </location>
</feature>
<keyword evidence="8" id="KW-1003">Cell membrane</keyword>
<feature type="transmembrane region" description="Helical" evidence="31">
    <location>
        <begin position="1210"/>
        <end position="1228"/>
    </location>
</feature>
<dbReference type="InterPro" id="IPR032630">
    <property type="entry name" value="P_typ_ATPase_c"/>
</dbReference>
<dbReference type="Pfam" id="PF16209">
    <property type="entry name" value="PhoLip_ATPase_N"/>
    <property type="match status" value="1"/>
</dbReference>
<feature type="compositionally biased region" description="Acidic residues" evidence="30">
    <location>
        <begin position="2445"/>
        <end position="2455"/>
    </location>
</feature>
<comment type="catalytic activity">
    <reaction evidence="24">
        <text>a 1,2-diacyl-sn-glycero-3-phospho-L-serine(out) + ATP + H2O = a 1,2-diacyl-sn-glycero-3-phospho-L-serine(in) + ADP + phosphate + H(+)</text>
        <dbReference type="Rhea" id="RHEA:38567"/>
        <dbReference type="ChEBI" id="CHEBI:15377"/>
        <dbReference type="ChEBI" id="CHEBI:15378"/>
        <dbReference type="ChEBI" id="CHEBI:30616"/>
        <dbReference type="ChEBI" id="CHEBI:43474"/>
        <dbReference type="ChEBI" id="CHEBI:57262"/>
        <dbReference type="ChEBI" id="CHEBI:456216"/>
    </reaction>
    <physiologicalReaction direction="left-to-right" evidence="24">
        <dbReference type="Rhea" id="RHEA:38568"/>
    </physiologicalReaction>
</comment>
<feature type="binding site" evidence="28">
    <location>
        <position position="587"/>
    </location>
    <ligand>
        <name>Mg(2+)</name>
        <dbReference type="ChEBI" id="CHEBI:18420"/>
    </ligand>
</feature>
<dbReference type="GO" id="GO:0008270">
    <property type="term" value="F:zinc ion binding"/>
    <property type="evidence" value="ECO:0007669"/>
    <property type="project" value="InterPro"/>
</dbReference>
<feature type="compositionally biased region" description="Basic and acidic residues" evidence="30">
    <location>
        <begin position="1402"/>
        <end position="1413"/>
    </location>
</feature>
<keyword evidence="15 28" id="KW-0460">Magnesium</keyword>
<evidence type="ECO:0000256" key="5">
    <source>
        <dbReference type="ARBA" id="ARBA00008109"/>
    </source>
</evidence>
<evidence type="ECO:0000256" key="17">
    <source>
        <dbReference type="ARBA" id="ARBA00022989"/>
    </source>
</evidence>
<evidence type="ECO:0000256" key="30">
    <source>
        <dbReference type="SAM" id="MobiDB-lite"/>
    </source>
</evidence>
<dbReference type="Pfam" id="PF13246">
    <property type="entry name" value="Cation_ATPase"/>
    <property type="match status" value="1"/>
</dbReference>
<feature type="region of interest" description="Disordered" evidence="30">
    <location>
        <begin position="3254"/>
        <end position="3289"/>
    </location>
</feature>
<dbReference type="GO" id="GO:0016887">
    <property type="term" value="F:ATP hydrolysis activity"/>
    <property type="evidence" value="ECO:0007669"/>
    <property type="project" value="InterPro"/>
</dbReference>
<feature type="compositionally biased region" description="Polar residues" evidence="30">
    <location>
        <begin position="3430"/>
        <end position="3439"/>
    </location>
</feature>
<evidence type="ECO:0000256" key="23">
    <source>
        <dbReference type="ARBA" id="ARBA00050913"/>
    </source>
</evidence>
<gene>
    <name evidence="33" type="primary">DNF1</name>
    <name evidence="33" type="ORF">OHK93_000464</name>
</gene>
<feature type="region of interest" description="Disordered" evidence="30">
    <location>
        <begin position="2431"/>
        <end position="2467"/>
    </location>
</feature>
<dbReference type="Gene3D" id="3.40.50.300">
    <property type="entry name" value="P-loop containing nucleotide triphosphate hydrolases"/>
    <property type="match status" value="2"/>
</dbReference>
<dbReference type="GO" id="GO:0007163">
    <property type="term" value="P:establishment or maintenance of cell polarity"/>
    <property type="evidence" value="ECO:0007669"/>
    <property type="project" value="UniProtKB-ARBA"/>
</dbReference>
<evidence type="ECO:0000313" key="33">
    <source>
        <dbReference type="EMBL" id="MDI1485327.1"/>
    </source>
</evidence>
<evidence type="ECO:0000256" key="24">
    <source>
        <dbReference type="ARBA" id="ARBA00051303"/>
    </source>
</evidence>
<name>A0AA43TV40_9LECA</name>
<feature type="compositionally biased region" description="Basic and acidic residues" evidence="30">
    <location>
        <begin position="187"/>
        <end position="211"/>
    </location>
</feature>
<dbReference type="Pfam" id="PF16212">
    <property type="entry name" value="PhoLip_ATPase_C"/>
    <property type="match status" value="1"/>
</dbReference>
<feature type="binding site" evidence="28">
    <location>
        <position position="1029"/>
    </location>
    <ligand>
        <name>Mg(2+)</name>
        <dbReference type="ChEBI" id="CHEBI:18420"/>
    </ligand>
</feature>
<evidence type="ECO:0000256" key="28">
    <source>
        <dbReference type="PIRSR" id="PIRSR606539-3"/>
    </source>
</evidence>
<keyword evidence="13" id="KW-0347">Helicase</keyword>
<evidence type="ECO:0000313" key="34">
    <source>
        <dbReference type="Proteomes" id="UP001161017"/>
    </source>
</evidence>
<feature type="binding site" evidence="27">
    <location>
        <position position="586"/>
    </location>
    <ligand>
        <name>ATP</name>
        <dbReference type="ChEBI" id="CHEBI:30616"/>
    </ligand>
</feature>
<dbReference type="InterPro" id="IPR001878">
    <property type="entry name" value="Znf_CCHC"/>
</dbReference>
<feature type="binding site" evidence="28">
    <location>
        <position position="585"/>
    </location>
    <ligand>
        <name>Mg(2+)</name>
        <dbReference type="ChEBI" id="CHEBI:18420"/>
    </ligand>
</feature>
<dbReference type="InterPro" id="IPR041679">
    <property type="entry name" value="DNA2/NAM7-like_C"/>
</dbReference>
<feature type="binding site" evidence="27">
    <location>
        <position position="587"/>
    </location>
    <ligand>
        <name>ATP</name>
        <dbReference type="ChEBI" id="CHEBI:30616"/>
    </ligand>
</feature>
<dbReference type="InterPro" id="IPR036412">
    <property type="entry name" value="HAD-like_sf"/>
</dbReference>
<protein>
    <recommendedName>
        <fullName evidence="6">P-type phospholipid transporter</fullName>
        <ecNumber evidence="6">7.6.2.1</ecNumber>
    </recommendedName>
</protein>
<proteinExistence type="inferred from homology"/>
<feature type="transmembrane region" description="Helical" evidence="31">
    <location>
        <begin position="1087"/>
        <end position="1106"/>
    </location>
</feature>
<comment type="catalytic activity">
    <reaction evidence="21">
        <text>ATP + H2O + phospholipidSide 1 = ADP + phosphate + phospholipidSide 2.</text>
        <dbReference type="EC" id="7.6.2.1"/>
    </reaction>
</comment>
<organism evidence="33 34">
    <name type="scientific">Ramalina farinacea</name>
    <dbReference type="NCBI Taxonomy" id="258253"/>
    <lineage>
        <taxon>Eukaryota</taxon>
        <taxon>Fungi</taxon>
        <taxon>Dikarya</taxon>
        <taxon>Ascomycota</taxon>
        <taxon>Pezizomycotina</taxon>
        <taxon>Lecanoromycetes</taxon>
        <taxon>OSLEUM clade</taxon>
        <taxon>Lecanoromycetidae</taxon>
        <taxon>Lecanorales</taxon>
        <taxon>Lecanorineae</taxon>
        <taxon>Ramalinaceae</taxon>
        <taxon>Ramalina</taxon>
    </lineage>
</organism>
<dbReference type="Gene3D" id="3.40.1110.10">
    <property type="entry name" value="Calcium-transporting ATPase, cytoplasmic domain N"/>
    <property type="match status" value="1"/>
</dbReference>
<dbReference type="InterPro" id="IPR023299">
    <property type="entry name" value="ATPase_P-typ_cyto_dom_N"/>
</dbReference>
<keyword evidence="34" id="KW-1185">Reference proteome</keyword>
<dbReference type="Pfam" id="PF13087">
    <property type="entry name" value="AAA_12"/>
    <property type="match status" value="1"/>
</dbReference>
<dbReference type="InterPro" id="IPR023298">
    <property type="entry name" value="ATPase_P-typ_TM_dom_sf"/>
</dbReference>
<evidence type="ECO:0000256" key="14">
    <source>
        <dbReference type="ARBA" id="ARBA00022840"/>
    </source>
</evidence>
<feature type="domain" description="CCHC-type" evidence="32">
    <location>
        <begin position="3304"/>
        <end position="3320"/>
    </location>
</feature>
<evidence type="ECO:0000256" key="16">
    <source>
        <dbReference type="ARBA" id="ARBA00022967"/>
    </source>
</evidence>
<feature type="binding site" evidence="27">
    <location>
        <position position="898"/>
    </location>
    <ligand>
        <name>ATP</name>
        <dbReference type="ChEBI" id="CHEBI:30616"/>
    </ligand>
</feature>
<feature type="coiled-coil region" evidence="29">
    <location>
        <begin position="2903"/>
        <end position="2930"/>
    </location>
</feature>
<evidence type="ECO:0000256" key="12">
    <source>
        <dbReference type="ARBA" id="ARBA00022801"/>
    </source>
</evidence>
<keyword evidence="12" id="KW-0378">Hydrolase</keyword>
<comment type="similarity">
    <text evidence="4">Belongs to the DNA2/NAM7 helicase family.</text>
</comment>
<evidence type="ECO:0000256" key="2">
    <source>
        <dbReference type="ARBA" id="ARBA00004123"/>
    </source>
</evidence>
<evidence type="ECO:0000256" key="15">
    <source>
        <dbReference type="ARBA" id="ARBA00022842"/>
    </source>
</evidence>
<feature type="region of interest" description="Disordered" evidence="30">
    <location>
        <begin position="187"/>
        <end position="260"/>
    </location>
</feature>
<dbReference type="Gene3D" id="2.70.150.10">
    <property type="entry name" value="Calcium-transporting ATPase, cytoplasmic transduction domain A"/>
    <property type="match status" value="1"/>
</dbReference>
<dbReference type="SUPFAM" id="SSF81653">
    <property type="entry name" value="Calcium ATPase, transduction domain A"/>
    <property type="match status" value="1"/>
</dbReference>
<dbReference type="GO" id="GO:0005694">
    <property type="term" value="C:chromosome"/>
    <property type="evidence" value="ECO:0007669"/>
    <property type="project" value="UniProtKB-ARBA"/>
</dbReference>
<dbReference type="InterPro" id="IPR044492">
    <property type="entry name" value="P_typ_ATPase_HD_dom"/>
</dbReference>
<feature type="binding site" evidence="27">
    <location>
        <position position="818"/>
    </location>
    <ligand>
        <name>ATP</name>
        <dbReference type="ChEBI" id="CHEBI:30616"/>
    </ligand>
</feature>
<dbReference type="InterPro" id="IPR041677">
    <property type="entry name" value="DNA2/NAM7_AAA_11"/>
</dbReference>
<feature type="active site" description="4-aspartylphosphate intermediate" evidence="26">
    <location>
        <position position="585"/>
    </location>
</feature>
<evidence type="ECO:0000256" key="1">
    <source>
        <dbReference type="ARBA" id="ARBA00001946"/>
    </source>
</evidence>
<dbReference type="NCBIfam" id="TIGR01494">
    <property type="entry name" value="ATPase_P-type"/>
    <property type="match status" value="1"/>
</dbReference>
<feature type="compositionally biased region" description="Basic and acidic residues" evidence="30">
    <location>
        <begin position="2314"/>
        <end position="2325"/>
    </location>
</feature>
<dbReference type="SFLD" id="SFLDG00002">
    <property type="entry name" value="C1.7:_P-type_atpase_like"/>
    <property type="match status" value="1"/>
</dbReference>
<dbReference type="PANTHER" id="PTHR24092:SF180">
    <property type="entry name" value="PHOSPHOLIPID-TRANSPORTING ATPASE DNF1-RELATED"/>
    <property type="match status" value="1"/>
</dbReference>
<dbReference type="InterPro" id="IPR032631">
    <property type="entry name" value="P-type_ATPase_N"/>
</dbReference>
<evidence type="ECO:0000256" key="9">
    <source>
        <dbReference type="ARBA" id="ARBA00022692"/>
    </source>
</evidence>
<dbReference type="CDD" id="cd18808">
    <property type="entry name" value="SF1_C_Upf1"/>
    <property type="match status" value="1"/>
</dbReference>
<keyword evidence="14 27" id="KW-0067">ATP-binding</keyword>
<keyword evidence="18" id="KW-0445">Lipid transport</keyword>
<comment type="cofactor">
    <cofactor evidence="1 28">
        <name>Mg(2+)</name>
        <dbReference type="ChEBI" id="CHEBI:18420"/>
    </cofactor>
</comment>
<keyword evidence="19 31" id="KW-0472">Membrane</keyword>
<evidence type="ECO:0000256" key="7">
    <source>
        <dbReference type="ARBA" id="ARBA00022448"/>
    </source>
</evidence>
<comment type="catalytic activity">
    <reaction evidence="25">
        <text>a 1,2-diacyl-sn-glycero-3-phosphocholine(out) + ATP + H2O = a 1,2-diacyl-sn-glycero-3-phosphocholine(in) + ADP + phosphate + H(+)</text>
        <dbReference type="Rhea" id="RHEA:38583"/>
        <dbReference type="ChEBI" id="CHEBI:15377"/>
        <dbReference type="ChEBI" id="CHEBI:15378"/>
        <dbReference type="ChEBI" id="CHEBI:30616"/>
        <dbReference type="ChEBI" id="CHEBI:43474"/>
        <dbReference type="ChEBI" id="CHEBI:57643"/>
        <dbReference type="ChEBI" id="CHEBI:456216"/>
    </reaction>
    <physiologicalReaction direction="left-to-right" evidence="25">
        <dbReference type="Rhea" id="RHEA:38584"/>
    </physiologicalReaction>
</comment>
<feature type="transmembrane region" description="Helical" evidence="31">
    <location>
        <begin position="518"/>
        <end position="539"/>
    </location>
</feature>
<feature type="binding site" evidence="28">
    <location>
        <position position="1033"/>
    </location>
    <ligand>
        <name>Mg(2+)</name>
        <dbReference type="ChEBI" id="CHEBI:18420"/>
    </ligand>
</feature>
<dbReference type="GO" id="GO:0005634">
    <property type="term" value="C:nucleus"/>
    <property type="evidence" value="ECO:0007669"/>
    <property type="project" value="UniProtKB-SubCell"/>
</dbReference>
<dbReference type="NCBIfam" id="TIGR01652">
    <property type="entry name" value="ATPase-Plipid"/>
    <property type="match status" value="1"/>
</dbReference>
<dbReference type="Pfam" id="PF13086">
    <property type="entry name" value="AAA_11"/>
    <property type="match status" value="1"/>
</dbReference>
<feature type="compositionally biased region" description="Polar residues" evidence="30">
    <location>
        <begin position="1370"/>
        <end position="1388"/>
    </location>
</feature>
<comment type="caution">
    <text evidence="33">The sequence shown here is derived from an EMBL/GenBank/DDBJ whole genome shotgun (WGS) entry which is preliminary data.</text>
</comment>
<reference evidence="33" key="1">
    <citation type="journal article" date="2023" name="Genome Biol. Evol.">
        <title>First Whole Genome Sequence and Flow Cytometry Genome Size Data for the Lichen-Forming Fungus Ramalina farinacea (Ascomycota).</title>
        <authorList>
            <person name="Llewellyn T."/>
            <person name="Mian S."/>
            <person name="Hill R."/>
            <person name="Leitch I.J."/>
            <person name="Gaya E."/>
        </authorList>
    </citation>
    <scope>NUCLEOTIDE SEQUENCE</scope>
    <source>
        <strain evidence="33">LIQ254RAFAR</strain>
    </source>
</reference>
<dbReference type="SFLD" id="SFLDS00003">
    <property type="entry name" value="Haloacid_Dehalogenase"/>
    <property type="match status" value="1"/>
</dbReference>
<keyword evidence="20" id="KW-0539">Nucleus</keyword>
<feature type="binding site" evidence="27">
    <location>
        <position position="585"/>
    </location>
    <ligand>
        <name>ATP</name>
        <dbReference type="ChEBI" id="CHEBI:30616"/>
    </ligand>
</feature>
<comment type="similarity">
    <text evidence="5">Belongs to the cation transport ATPase (P-type) (TC 3.A.3) family. Type IV subfamily.</text>
</comment>
<dbReference type="FunFam" id="3.40.50.1000:FF:000108">
    <property type="entry name" value="Phospholipid-transporting ATPase"/>
    <property type="match status" value="1"/>
</dbReference>
<dbReference type="Pfam" id="PF23576">
    <property type="entry name" value="SEN1_barrel"/>
    <property type="match status" value="1"/>
</dbReference>
<feature type="binding site" evidence="27">
    <location>
        <position position="1033"/>
    </location>
    <ligand>
        <name>ATP</name>
        <dbReference type="ChEBI" id="CHEBI:30616"/>
    </ligand>
</feature>
<evidence type="ECO:0000256" key="6">
    <source>
        <dbReference type="ARBA" id="ARBA00012189"/>
    </source>
</evidence>
<dbReference type="GO" id="GO:0003676">
    <property type="term" value="F:nucleic acid binding"/>
    <property type="evidence" value="ECO:0007669"/>
    <property type="project" value="InterPro"/>
</dbReference>
<evidence type="ECO:0000259" key="32">
    <source>
        <dbReference type="SMART" id="SM00343"/>
    </source>
</evidence>
<dbReference type="GO" id="GO:0006897">
    <property type="term" value="P:endocytosis"/>
    <property type="evidence" value="ECO:0007669"/>
    <property type="project" value="UniProtKB-ARBA"/>
</dbReference>
<feature type="binding site" evidence="27">
    <location>
        <position position="900"/>
    </location>
    <ligand>
        <name>ATP</name>
        <dbReference type="ChEBI" id="CHEBI:30616"/>
    </ligand>
</feature>
<evidence type="ECO:0000256" key="8">
    <source>
        <dbReference type="ARBA" id="ARBA00022475"/>
    </source>
</evidence>
<dbReference type="GO" id="GO:0140351">
    <property type="term" value="F:glycosylceramide flippase activity"/>
    <property type="evidence" value="ECO:0007669"/>
    <property type="project" value="UniProtKB-ARBA"/>
</dbReference>
<dbReference type="SMART" id="SM00343">
    <property type="entry name" value="ZnF_C2HC"/>
    <property type="match status" value="3"/>
</dbReference>
<feature type="binding site" evidence="27">
    <location>
        <position position="760"/>
    </location>
    <ligand>
        <name>ATP</name>
        <dbReference type="ChEBI" id="CHEBI:30616"/>
    </ligand>
</feature>
<evidence type="ECO:0000256" key="22">
    <source>
        <dbReference type="ARBA" id="ARBA00049128"/>
    </source>
</evidence>
<feature type="transmembrane region" description="Helical" evidence="31">
    <location>
        <begin position="467"/>
        <end position="488"/>
    </location>
</feature>
<evidence type="ECO:0000256" key="3">
    <source>
        <dbReference type="ARBA" id="ARBA00004651"/>
    </source>
</evidence>
<dbReference type="Pfam" id="PF12726">
    <property type="entry name" value="SEN1_N"/>
    <property type="match status" value="1"/>
</dbReference>
<dbReference type="InterPro" id="IPR056474">
    <property type="entry name" value="SEN1_barrel"/>
</dbReference>
<evidence type="ECO:0000256" key="21">
    <source>
        <dbReference type="ARBA" id="ARBA00034036"/>
    </source>
</evidence>
<feature type="binding site" evidence="27">
    <location>
        <position position="1003"/>
    </location>
    <ligand>
        <name>ATP</name>
        <dbReference type="ChEBI" id="CHEBI:30616"/>
    </ligand>
</feature>
<dbReference type="InterPro" id="IPR036875">
    <property type="entry name" value="Znf_CCHC_sf"/>
</dbReference>
<feature type="compositionally biased region" description="Basic and acidic residues" evidence="30">
    <location>
        <begin position="3383"/>
        <end position="3405"/>
    </location>
</feature>
<dbReference type="FunFam" id="3.40.1110.10:FF:000048">
    <property type="entry name" value="Phospholipid-transporting ATPase"/>
    <property type="match status" value="1"/>
</dbReference>
<dbReference type="SFLD" id="SFLDF00027">
    <property type="entry name" value="p-type_atpase"/>
    <property type="match status" value="1"/>
</dbReference>
<dbReference type="InterPro" id="IPR023214">
    <property type="entry name" value="HAD_sf"/>
</dbReference>
<keyword evidence="16" id="KW-1278">Translocase</keyword>
<feature type="compositionally biased region" description="Pro residues" evidence="30">
    <location>
        <begin position="3531"/>
        <end position="3541"/>
    </location>
</feature>
<dbReference type="GO" id="GO:0005524">
    <property type="term" value="F:ATP binding"/>
    <property type="evidence" value="ECO:0007669"/>
    <property type="project" value="UniProtKB-KW"/>
</dbReference>
<feature type="binding site" evidence="27">
    <location>
        <position position="783"/>
    </location>
    <ligand>
        <name>ATP</name>
        <dbReference type="ChEBI" id="CHEBI:30616"/>
    </ligand>
</feature>
<feature type="domain" description="CCHC-type" evidence="32">
    <location>
        <begin position="3348"/>
        <end position="3364"/>
    </location>
</feature>
<feature type="transmembrane region" description="Helical" evidence="31">
    <location>
        <begin position="1118"/>
        <end position="1139"/>
    </location>
</feature>
<dbReference type="PRINTS" id="PR00119">
    <property type="entry name" value="CATATPASE"/>
</dbReference>
<dbReference type="FunFam" id="3.40.50.1000:FF:000001">
    <property type="entry name" value="Phospholipid-transporting ATPase IC"/>
    <property type="match status" value="1"/>
</dbReference>
<feature type="binding site" evidence="27">
    <location>
        <position position="899"/>
    </location>
    <ligand>
        <name>ATP</name>
        <dbReference type="ChEBI" id="CHEBI:30616"/>
    </ligand>
</feature>
<feature type="region of interest" description="Disordered" evidence="30">
    <location>
        <begin position="2249"/>
        <end position="2380"/>
    </location>
</feature>
<dbReference type="GO" id="GO:0070867">
    <property type="term" value="C:mating projection tip membrane"/>
    <property type="evidence" value="ECO:0007669"/>
    <property type="project" value="UniProtKB-ARBA"/>
</dbReference>
<feature type="region of interest" description="Disordered" evidence="30">
    <location>
        <begin position="1332"/>
        <end position="1413"/>
    </location>
</feature>
<evidence type="ECO:0000256" key="25">
    <source>
        <dbReference type="ARBA" id="ARBA00052223"/>
    </source>
</evidence>
<dbReference type="InterPro" id="IPR047187">
    <property type="entry name" value="SF1_C_Upf1"/>
</dbReference>
<evidence type="ECO:0000256" key="20">
    <source>
        <dbReference type="ARBA" id="ARBA00023242"/>
    </source>
</evidence>
<keyword evidence="9 31" id="KW-0812">Transmembrane</keyword>
<dbReference type="SUPFAM" id="SSF81665">
    <property type="entry name" value="Calcium ATPase, transmembrane domain M"/>
    <property type="match status" value="1"/>
</dbReference>
<evidence type="ECO:0000256" key="27">
    <source>
        <dbReference type="PIRSR" id="PIRSR606539-2"/>
    </source>
</evidence>
<dbReference type="GO" id="GO:0000287">
    <property type="term" value="F:magnesium ion binding"/>
    <property type="evidence" value="ECO:0007669"/>
    <property type="project" value="InterPro"/>
</dbReference>
<dbReference type="InterPro" id="IPR008250">
    <property type="entry name" value="ATPase_P-typ_transduc_dom_A_sf"/>
</dbReference>
<feature type="transmembrane region" description="Helical" evidence="31">
    <location>
        <begin position="1169"/>
        <end position="1190"/>
    </location>
</feature>
<keyword evidence="7" id="KW-0813">Transport</keyword>
<evidence type="ECO:0000256" key="18">
    <source>
        <dbReference type="ARBA" id="ARBA00023055"/>
    </source>
</evidence>
<dbReference type="FunFam" id="3.40.50.300:FF:001152">
    <property type="entry name" value="tRNA-splicing endonuclease, putative"/>
    <property type="match status" value="1"/>
</dbReference>
<dbReference type="GO" id="GO:1990531">
    <property type="term" value="C:phospholipid-translocating ATPase complex"/>
    <property type="evidence" value="ECO:0007669"/>
    <property type="project" value="UniProtKB-ARBA"/>
</dbReference>
<comment type="subcellular location">
    <subcellularLocation>
        <location evidence="3">Cell membrane</location>
        <topology evidence="3">Multi-pass membrane protein</topology>
    </subcellularLocation>
    <subcellularLocation>
        <location evidence="2">Nucleus</location>
    </subcellularLocation>
</comment>
<feature type="region of interest" description="Disordered" evidence="30">
    <location>
        <begin position="3383"/>
        <end position="3561"/>
    </location>
</feature>
<feature type="binding site" evidence="27">
    <location>
        <position position="1032"/>
    </location>
    <ligand>
        <name>ATP</name>
        <dbReference type="ChEBI" id="CHEBI:30616"/>
    </ligand>
</feature>
<dbReference type="SUPFAM" id="SSF56784">
    <property type="entry name" value="HAD-like"/>
    <property type="match status" value="1"/>
</dbReference>
<evidence type="ECO:0000256" key="13">
    <source>
        <dbReference type="ARBA" id="ARBA00022806"/>
    </source>
</evidence>
<dbReference type="CDD" id="cd18042">
    <property type="entry name" value="DEXXQc_SETX"/>
    <property type="match status" value="1"/>
</dbReference>
<dbReference type="EC" id="7.6.2.1" evidence="6"/>
<dbReference type="InterPro" id="IPR018303">
    <property type="entry name" value="ATPase_P-typ_P_site"/>
</dbReference>
<keyword evidence="10 28" id="KW-0479">Metal-binding</keyword>